<evidence type="ECO:0000256" key="1">
    <source>
        <dbReference type="SAM" id="MobiDB-lite"/>
    </source>
</evidence>
<dbReference type="GeneID" id="92033181"/>
<keyword evidence="4" id="KW-1185">Reference proteome</keyword>
<feature type="compositionally biased region" description="Low complexity" evidence="1">
    <location>
        <begin position="1749"/>
        <end position="1763"/>
    </location>
</feature>
<accession>A0ABR1LPS4</accession>
<gene>
    <name evidence="3" type="ORF">J3D65DRAFT_624692</name>
</gene>
<dbReference type="InterPro" id="IPR007855">
    <property type="entry name" value="RDRP"/>
</dbReference>
<feature type="compositionally biased region" description="Polar residues" evidence="1">
    <location>
        <begin position="1422"/>
        <end position="1457"/>
    </location>
</feature>
<dbReference type="InterPro" id="IPR057596">
    <property type="entry name" value="RDRP_core"/>
</dbReference>
<dbReference type="Pfam" id="PF05183">
    <property type="entry name" value="RdRP"/>
    <property type="match status" value="1"/>
</dbReference>
<feature type="compositionally biased region" description="Polar residues" evidence="1">
    <location>
        <begin position="1486"/>
        <end position="1502"/>
    </location>
</feature>
<feature type="compositionally biased region" description="Low complexity" evidence="1">
    <location>
        <begin position="155"/>
        <end position="168"/>
    </location>
</feature>
<evidence type="ECO:0000313" key="3">
    <source>
        <dbReference type="EMBL" id="KAK7537187.1"/>
    </source>
</evidence>
<comment type="caution">
    <text evidence="3">The sequence shown here is derived from an EMBL/GenBank/DDBJ whole genome shotgun (WGS) entry which is preliminary data.</text>
</comment>
<feature type="region of interest" description="Disordered" evidence="1">
    <location>
        <begin position="1238"/>
        <end position="1374"/>
    </location>
</feature>
<feature type="compositionally biased region" description="Polar residues" evidence="1">
    <location>
        <begin position="1833"/>
        <end position="1844"/>
    </location>
</feature>
<feature type="compositionally biased region" description="Acidic residues" evidence="1">
    <location>
        <begin position="1803"/>
        <end position="1828"/>
    </location>
</feature>
<feature type="compositionally biased region" description="Polar residues" evidence="1">
    <location>
        <begin position="1401"/>
        <end position="1415"/>
    </location>
</feature>
<feature type="compositionally biased region" description="Basic and acidic residues" evidence="1">
    <location>
        <begin position="1738"/>
        <end position="1748"/>
    </location>
</feature>
<feature type="compositionally biased region" description="Polar residues" evidence="1">
    <location>
        <begin position="1590"/>
        <end position="1601"/>
    </location>
</feature>
<protein>
    <submittedName>
        <fullName evidence="3">RNA dependent RNA polymerase-domain-containing protein</fullName>
    </submittedName>
</protein>
<evidence type="ECO:0000259" key="2">
    <source>
        <dbReference type="Pfam" id="PF05183"/>
    </source>
</evidence>
<sequence>MSSSSSPHPRRVMTGRTDWKYWSEVKVKVMGLPPNVSTLDLYNYFADKGEIIRIEIKPFSANQSQAYVSFSPAPGLPFWESECWMADQSGVSKKLRIDLLGPPRQFTIQSPGDARKRYPEVMNVSSRKLQFGFMYSGSEMMTMKEINAGGGGRGSSSSSSSSNNNNNNRDIRVFVNLQRREINIRFWMTMWNDKRMENVDQEFRFRLSLSQMDEVFEETGGPGVGIQRITQKIWTIPLPLPPLCFRKVDANTTHKPEQTLWNENQTWYRETDVTNNRSFLKTSPIALRKRDPVVDIGRWTVLRLEFDLVGTNGHKFNTMRQALIDWNIKFNENKIVTTISRQPCQFWEMLDTDRENSPTSMAYPKGLFQRPIHLEFPVRYQLEVCLSNGILNEYNITRAFMEHLAGMDPNRATNILEKAAENANIHFFDPMDIFNLPLGRKPAERTIPRYCAYSRSATITPSAVYLSTPSVEISNRVIRDYAPWQDRFLRVRFSDEKHEGKIHGTEGETENEIYSRIWRTLRNGINIGGRSYQFLAFGNSQFREHGAYFFAPLGDAPNPDDIMTPSIIREEMGHFGNIHEVARYAARMGQCFSTTRAVQDIDVQVTGEEDIERNGYTFTDGVGRLSISVAKHIAEDFGLPFAAEDPPSLFQFRLGGCKGVLVIDPRLKSGEVRVRRSQRKFDSANEGLEVIRWSQYAPATLNRQLIIVLESLGVRGAAFIKRQSEQLSDLTKAMDDEVLAQDLLHKNIDFNMMTLTLADMIASGFMAANDPFTMSVLRLWRSWNTKYLKEKAKIFIKDGAFLLGCVDETATLKGHFNHKRTLPEIFVQVSDADKQGHYKVVEGVCIVARNPSLHPGDIRIVRAVNVPALHHLKNVLVFPQTGDRDLPNMCSGGDLDGDDYVVIWDKSLVPPHGCEPMDFTPPAKTLVDDVRMEDVARFFVEYIKNDSLGRIATNHLALADSEEEGVMSERCLTLAQLHSTAVDYPKSGIPARMSKDLKAKRYPHFMPSKFRTADKTYHSGKILGQLFDQVQKVNFQPAFDAPFDPRVLSAYTHSEQTLIRVADIKQSYDTAVHRIMAQHGIGTEFEVWSVFILDHNNSSRDYQMAEEFGRISSALKERFQNICIEEAGGKDFKSLAPFVAAMYVVTAQQIEHAVSLAEQTTDPVEMPLMSFPWIFSHILGKIALGDSMMPDFTAQQPTGQRAKKAKIPILTADEMTEEDKVLMHGERKHNQDLLDLFGDVPSASQQPYKDTLKDVSNMPTEPVSYEDFVKSDEAKTKEDLMSLDVKETKPQESKENTSPGGQESFDEKTSQTELPLSSKTNPDEPSTNGSTKNDGDGDKLNIGGSMPIRSKNVADTRTPTLSPVQDSPSLTKPSTIAEKAYLADVLGFEKSPALSEDVAWNKSSPETFSPSSNRQLGGLQFLSPSISTPRMTQPTTGRAASSSVGQNSAKLSQTGATDTRDIEYLREVLSPTLSSSEFGSPMVRGNSRSSTGTVTTMPQQQLLDVLIPGGPNSKPKSMRASSGTGSLPSGLPLGQRLDSSSINFQAGPPDAPIVGIDPQSMNPKKDTRPRWSETARPAASPGTIHEVLTETITTADSSSPVTIVGDGFDSAVPPVPPMGPPSSLLSPPQSQTSRSPSPSPDSSRLPGFTPLGQRATPPTQTQTGESIGSSSAATTSATAAAVAAPPPPPPTVLDRQQELSSRSVDPVPSAANRNNTASAATQAPGLGRQNYIAQLRAKQKEIADRKDAASAATTTTSATQSQPTPQPEQPTPAPAAEPNVESPSPLLTQAPTQHEEPTRRATEEDEREEGEVVEEEQQQEGEGEEEVTLEMKPNSTRSLLSRFE</sequence>
<feature type="compositionally biased region" description="Polar residues" evidence="1">
    <location>
        <begin position="1781"/>
        <end position="1792"/>
    </location>
</feature>
<dbReference type="SUPFAM" id="SSF54928">
    <property type="entry name" value="RNA-binding domain, RBD"/>
    <property type="match status" value="1"/>
</dbReference>
<dbReference type="RefSeq" id="XP_066655338.1">
    <property type="nucleotide sequence ID" value="XM_066800275.1"/>
</dbReference>
<feature type="compositionally biased region" description="Low complexity" evidence="1">
    <location>
        <begin position="1669"/>
        <end position="1683"/>
    </location>
</feature>
<feature type="domain" description="RDRP core" evidence="2">
    <location>
        <begin position="459"/>
        <end position="1030"/>
    </location>
</feature>
<dbReference type="PANTHER" id="PTHR23079:SF55">
    <property type="entry name" value="RNA-DIRECTED RNA POLYMERASE"/>
    <property type="match status" value="1"/>
</dbReference>
<evidence type="ECO:0000313" key="4">
    <source>
        <dbReference type="Proteomes" id="UP001360953"/>
    </source>
</evidence>
<feature type="compositionally biased region" description="Low complexity" evidence="1">
    <location>
        <begin position="1709"/>
        <end position="1723"/>
    </location>
</feature>
<feature type="compositionally biased region" description="Polar residues" evidence="1">
    <location>
        <begin position="1311"/>
        <end position="1332"/>
    </location>
</feature>
<feature type="compositionally biased region" description="Polar residues" evidence="1">
    <location>
        <begin position="1656"/>
        <end position="1668"/>
    </location>
</feature>
<name>A0ABR1LPS4_9PEZI</name>
<dbReference type="CDD" id="cd00590">
    <property type="entry name" value="RRM_SF"/>
    <property type="match status" value="1"/>
</dbReference>
<organism evidence="3 4">
    <name type="scientific">Phyllosticta citribraziliensis</name>
    <dbReference type="NCBI Taxonomy" id="989973"/>
    <lineage>
        <taxon>Eukaryota</taxon>
        <taxon>Fungi</taxon>
        <taxon>Dikarya</taxon>
        <taxon>Ascomycota</taxon>
        <taxon>Pezizomycotina</taxon>
        <taxon>Dothideomycetes</taxon>
        <taxon>Dothideomycetes incertae sedis</taxon>
        <taxon>Botryosphaeriales</taxon>
        <taxon>Phyllostictaceae</taxon>
        <taxon>Phyllosticta</taxon>
    </lineage>
</organism>
<feature type="compositionally biased region" description="Pro residues" evidence="1">
    <location>
        <begin position="1764"/>
        <end position="1775"/>
    </location>
</feature>
<feature type="compositionally biased region" description="Low complexity" evidence="1">
    <location>
        <begin position="1521"/>
        <end position="1534"/>
    </location>
</feature>
<feature type="region of interest" description="Disordered" evidence="1">
    <location>
        <begin position="1394"/>
        <end position="1844"/>
    </location>
</feature>
<feature type="compositionally biased region" description="Basic and acidic residues" evidence="1">
    <location>
        <begin position="1793"/>
        <end position="1802"/>
    </location>
</feature>
<dbReference type="InterPro" id="IPR035979">
    <property type="entry name" value="RBD_domain_sf"/>
</dbReference>
<dbReference type="Proteomes" id="UP001360953">
    <property type="component" value="Unassembled WGS sequence"/>
</dbReference>
<dbReference type="EMBL" id="JBBPEH010000006">
    <property type="protein sequence ID" value="KAK7537187.1"/>
    <property type="molecule type" value="Genomic_DNA"/>
</dbReference>
<feature type="compositionally biased region" description="Low complexity" evidence="1">
    <location>
        <begin position="1621"/>
        <end position="1647"/>
    </location>
</feature>
<dbReference type="PANTHER" id="PTHR23079">
    <property type="entry name" value="RNA-DEPENDENT RNA POLYMERASE"/>
    <property type="match status" value="1"/>
</dbReference>
<feature type="compositionally biased region" description="Polar residues" evidence="1">
    <location>
        <begin position="1353"/>
        <end position="1374"/>
    </location>
</feature>
<feature type="compositionally biased region" description="Basic and acidic residues" evidence="1">
    <location>
        <begin position="1563"/>
        <end position="1573"/>
    </location>
</feature>
<proteinExistence type="predicted"/>
<feature type="compositionally biased region" description="Basic and acidic residues" evidence="1">
    <location>
        <begin position="1267"/>
        <end position="1295"/>
    </location>
</feature>
<reference evidence="3 4" key="1">
    <citation type="submission" date="2024-04" db="EMBL/GenBank/DDBJ databases">
        <title>Phyllosticta paracitricarpa is synonymous to the EU quarantine fungus P. citricarpa based on phylogenomic analyses.</title>
        <authorList>
            <consortium name="Lawrence Berkeley National Laboratory"/>
            <person name="Van ingen-buijs V.A."/>
            <person name="Van westerhoven A.C."/>
            <person name="Haridas S."/>
            <person name="Skiadas P."/>
            <person name="Martin F."/>
            <person name="Groenewald J.Z."/>
            <person name="Crous P.W."/>
            <person name="Seidl M.F."/>
        </authorList>
    </citation>
    <scope>NUCLEOTIDE SEQUENCE [LARGE SCALE GENOMIC DNA]</scope>
    <source>
        <strain evidence="3 4">CPC 17464</strain>
    </source>
</reference>
<feature type="region of interest" description="Disordered" evidence="1">
    <location>
        <begin position="145"/>
        <end position="168"/>
    </location>
</feature>